<evidence type="ECO:0000313" key="14">
    <source>
        <dbReference type="Proteomes" id="UP000750711"/>
    </source>
</evidence>
<dbReference type="CDD" id="cd11558">
    <property type="entry name" value="W2_eIF2B_epsilon"/>
    <property type="match status" value="1"/>
</dbReference>
<dbReference type="Gene3D" id="2.160.10.10">
    <property type="entry name" value="Hexapeptide repeat proteins"/>
    <property type="match status" value="1"/>
</dbReference>
<gene>
    <name evidence="13" type="ORF">GP486_005433</name>
</gene>
<evidence type="ECO:0000256" key="2">
    <source>
        <dbReference type="ARBA" id="ARBA00007878"/>
    </source>
</evidence>
<accession>A0A9P8L987</accession>
<evidence type="ECO:0000259" key="12">
    <source>
        <dbReference type="PROSITE" id="PS51363"/>
    </source>
</evidence>
<dbReference type="InterPro" id="IPR056764">
    <property type="entry name" value="LbH_EIF2B3/5"/>
</dbReference>
<name>A0A9P8L987_9PEZI</name>
<reference evidence="13" key="1">
    <citation type="submission" date="2021-03" db="EMBL/GenBank/DDBJ databases">
        <title>Comparative genomics and phylogenomic investigation of the class Geoglossomycetes provide insights into ecological specialization and systematics.</title>
        <authorList>
            <person name="Melie T."/>
            <person name="Pirro S."/>
            <person name="Miller A.N."/>
            <person name="Quandt A."/>
        </authorList>
    </citation>
    <scope>NUCLEOTIDE SEQUENCE</scope>
    <source>
        <strain evidence="13">CAQ_001_2017</strain>
    </source>
</reference>
<keyword evidence="14" id="KW-1185">Reference proteome</keyword>
<dbReference type="EMBL" id="JAGHQM010001014">
    <property type="protein sequence ID" value="KAH0556776.1"/>
    <property type="molecule type" value="Genomic_DNA"/>
</dbReference>
<evidence type="ECO:0000256" key="11">
    <source>
        <dbReference type="SAM" id="MobiDB-lite"/>
    </source>
</evidence>
<evidence type="ECO:0000256" key="6">
    <source>
        <dbReference type="ARBA" id="ARBA00030179"/>
    </source>
</evidence>
<sequence length="702" mass="77955">MNRKPQKSNASAGKRAGDDEREDTLQAVVLADSYETRFNPFTLERPRCLLPLANTPMIEYTFDFLANAGVQDIFVYCGAHTSLVEEYIRKSKWSLPSSPFKSLEIIKSTSRSVGDAMRDLDGRHLITGDFIVVSADVVSNLPLEGALAKHRARRAADKNAIMTMILRETDSTPQGELQISAPSFLIDPSKDRCLFYQETQQGMDRVDIDPDLMLSFPGAELRNDLTDCYIDICTPDVLALWTDSFDYESPRKHFLFGVLKDHELNGKTIHTHIVSNHYARRVRNLQAYHTVSRDILQRWAYPLCPDSNLLVGQSYRHGRDNIYKEENVVLARSSVIGPETVVGDDTSIADGSTIRSSVIGRRCQVGKNVSIDGSHIWDDTVIGDGSKLRDAIVASGVVVGQNCNICPGALVSYGVRLADGISVSGGSRITRFKCKCNNDEEPKAVPSDKAVVGEGGEGYEFKESEAEGDDEPETVPSPIRLYNMPNQAVSSSSVSSVSTFSSDVSLGRIHHSKSGSFATVASKDGQDDGDFYHDAASSIFDSLQRGDAWDVVQLELVGLRMSSNANYHQVRRAVVAAFMKRVQQLLDAQSKGISEAVSELLKKYKELVKRTIFDYEKEAKDDQVDFLLLVQKDALNREKGESILLFTAKELYELEIVEEEGILQWWGDERASEGELEGVKGRVRQFVEWLENADEGTESESE</sequence>
<dbReference type="InterPro" id="IPR035543">
    <property type="entry name" value="eIF-2B_epsilon_N"/>
</dbReference>
<evidence type="ECO:0000256" key="7">
    <source>
        <dbReference type="ARBA" id="ARBA00031190"/>
    </source>
</evidence>
<organism evidence="13 14">
    <name type="scientific">Trichoglossum hirsutum</name>
    <dbReference type="NCBI Taxonomy" id="265104"/>
    <lineage>
        <taxon>Eukaryota</taxon>
        <taxon>Fungi</taxon>
        <taxon>Dikarya</taxon>
        <taxon>Ascomycota</taxon>
        <taxon>Pezizomycotina</taxon>
        <taxon>Geoglossomycetes</taxon>
        <taxon>Geoglossales</taxon>
        <taxon>Geoglossaceae</taxon>
        <taxon>Trichoglossum</taxon>
    </lineage>
</organism>
<dbReference type="SMART" id="SM00515">
    <property type="entry name" value="eIF5C"/>
    <property type="match status" value="1"/>
</dbReference>
<dbReference type="GO" id="GO:0005085">
    <property type="term" value="F:guanyl-nucleotide exchange factor activity"/>
    <property type="evidence" value="ECO:0007669"/>
    <property type="project" value="InterPro"/>
</dbReference>
<dbReference type="InterPro" id="IPR005835">
    <property type="entry name" value="NTP_transferase_dom"/>
</dbReference>
<dbReference type="PROSITE" id="PS51363">
    <property type="entry name" value="W2"/>
    <property type="match status" value="1"/>
</dbReference>
<dbReference type="FunFam" id="3.90.550.10:FF:000066">
    <property type="entry name" value="Translation initiation factor eIF-2B subunit epsilon"/>
    <property type="match status" value="1"/>
</dbReference>
<keyword evidence="5" id="KW-0648">Protein biosynthesis</keyword>
<dbReference type="Pfam" id="PF25084">
    <property type="entry name" value="LbH_EIF2B"/>
    <property type="match status" value="1"/>
</dbReference>
<proteinExistence type="inferred from homology"/>
<evidence type="ECO:0000256" key="3">
    <source>
        <dbReference type="ARBA" id="ARBA00018601"/>
    </source>
</evidence>
<dbReference type="GO" id="GO:0005851">
    <property type="term" value="C:eukaryotic translation initiation factor 2B complex"/>
    <property type="evidence" value="ECO:0007669"/>
    <property type="project" value="TreeGrafter"/>
</dbReference>
<dbReference type="Pfam" id="PF00483">
    <property type="entry name" value="NTP_transferase"/>
    <property type="match status" value="1"/>
</dbReference>
<comment type="similarity">
    <text evidence="2">Belongs to the eIF-2B gamma/epsilon subunits family.</text>
</comment>
<protein>
    <recommendedName>
        <fullName evidence="3">Mannose-1-phosphate guanyltransferase</fullName>
    </recommendedName>
    <alternativeName>
        <fullName evidence="7">GDP-mannose pyrophosphorylase</fullName>
    </alternativeName>
    <alternativeName>
        <fullName evidence="6">GTP-mannose-1-phosphate guanylyltransferase</fullName>
    </alternativeName>
    <alternativeName>
        <fullName evidence="8">Translation initiation factor eIF2B subunit epsilon</fullName>
    </alternativeName>
    <alternativeName>
        <fullName evidence="9">eIF2B GDP-GTP exchange factor subunit epsilon</fullName>
    </alternativeName>
</protein>
<evidence type="ECO:0000256" key="8">
    <source>
        <dbReference type="ARBA" id="ARBA00044144"/>
    </source>
</evidence>
<dbReference type="InterPro" id="IPR003307">
    <property type="entry name" value="W2_domain"/>
</dbReference>
<dbReference type="InterPro" id="IPR016024">
    <property type="entry name" value="ARM-type_fold"/>
</dbReference>
<dbReference type="CDD" id="cd05787">
    <property type="entry name" value="LbH_eIF2B_epsilon"/>
    <property type="match status" value="1"/>
</dbReference>
<dbReference type="InterPro" id="IPR044123">
    <property type="entry name" value="W2_eIF2B_epsilon"/>
</dbReference>
<comment type="subunit">
    <text evidence="10">Component of the translation initiation factor 2B (eIF2B) complex which is a heterodecamer of two sets of five different subunits: alpha, beta, gamma, delta and epsilon. Subunits alpha, beta and delta comprise a regulatory subcomplex and subunits epsilon and gamma comprise a catalytic subcomplex. Within the complex, the hexameric regulatory complex resides at the center, with the two heterodimeric catalytic subcomplexes bound on opposite sides.</text>
</comment>
<dbReference type="Gene3D" id="3.90.550.10">
    <property type="entry name" value="Spore Coat Polysaccharide Biosynthesis Protein SpsA, Chain A"/>
    <property type="match status" value="1"/>
</dbReference>
<evidence type="ECO:0000256" key="10">
    <source>
        <dbReference type="ARBA" id="ARBA00046432"/>
    </source>
</evidence>
<dbReference type="Pfam" id="PF02020">
    <property type="entry name" value="W2"/>
    <property type="match status" value="1"/>
</dbReference>
<dbReference type="GO" id="GO:0003743">
    <property type="term" value="F:translation initiation factor activity"/>
    <property type="evidence" value="ECO:0007669"/>
    <property type="project" value="TreeGrafter"/>
</dbReference>
<feature type="domain" description="W2" evidence="12">
    <location>
        <begin position="525"/>
        <end position="700"/>
    </location>
</feature>
<dbReference type="AlphaFoldDB" id="A0A9P8L987"/>
<dbReference type="InterPro" id="IPR051956">
    <property type="entry name" value="eIF2B_epsilon"/>
</dbReference>
<comment type="subcellular location">
    <subcellularLocation>
        <location evidence="1">Cytoplasm</location>
        <location evidence="1">Cytosol</location>
    </subcellularLocation>
</comment>
<dbReference type="CDD" id="cd04197">
    <property type="entry name" value="eIF-2B_epsilon_N"/>
    <property type="match status" value="1"/>
</dbReference>
<dbReference type="PANTHER" id="PTHR45887:SF1">
    <property type="entry name" value="TRANSLATION INITIATION FACTOR EIF-2B SUBUNIT EPSILON"/>
    <property type="match status" value="1"/>
</dbReference>
<keyword evidence="4" id="KW-0963">Cytoplasm</keyword>
<evidence type="ECO:0000313" key="13">
    <source>
        <dbReference type="EMBL" id="KAH0556776.1"/>
    </source>
</evidence>
<dbReference type="Gene3D" id="1.25.40.180">
    <property type="match status" value="1"/>
</dbReference>
<dbReference type="InterPro" id="IPR029044">
    <property type="entry name" value="Nucleotide-diphossugar_trans"/>
</dbReference>
<dbReference type="SUPFAM" id="SSF48371">
    <property type="entry name" value="ARM repeat"/>
    <property type="match status" value="1"/>
</dbReference>
<evidence type="ECO:0000256" key="1">
    <source>
        <dbReference type="ARBA" id="ARBA00004514"/>
    </source>
</evidence>
<dbReference type="PANTHER" id="PTHR45887">
    <property type="entry name" value="TRANSLATION INITIATION FACTOR EIF-2B SUBUNIT EPSILON"/>
    <property type="match status" value="1"/>
</dbReference>
<feature type="region of interest" description="Disordered" evidence="11">
    <location>
        <begin position="1"/>
        <end position="21"/>
    </location>
</feature>
<evidence type="ECO:0000256" key="5">
    <source>
        <dbReference type="ARBA" id="ARBA00022540"/>
    </source>
</evidence>
<comment type="caution">
    <text evidence="13">The sequence shown here is derived from an EMBL/GenBank/DDBJ whole genome shotgun (WGS) entry which is preliminary data.</text>
</comment>
<dbReference type="Proteomes" id="UP000750711">
    <property type="component" value="Unassembled WGS sequence"/>
</dbReference>
<dbReference type="GO" id="GO:0005829">
    <property type="term" value="C:cytosol"/>
    <property type="evidence" value="ECO:0007669"/>
    <property type="project" value="UniProtKB-SubCell"/>
</dbReference>
<dbReference type="SUPFAM" id="SSF53448">
    <property type="entry name" value="Nucleotide-diphospho-sugar transferases"/>
    <property type="match status" value="1"/>
</dbReference>
<evidence type="ECO:0000256" key="4">
    <source>
        <dbReference type="ARBA" id="ARBA00022490"/>
    </source>
</evidence>
<dbReference type="GO" id="GO:0031369">
    <property type="term" value="F:translation initiation factor binding"/>
    <property type="evidence" value="ECO:0007669"/>
    <property type="project" value="InterPro"/>
</dbReference>
<keyword evidence="5" id="KW-0396">Initiation factor</keyword>
<evidence type="ECO:0000256" key="9">
    <source>
        <dbReference type="ARBA" id="ARBA00044345"/>
    </source>
</evidence>